<keyword evidence="2" id="KW-0238">DNA-binding</keyword>
<keyword evidence="1" id="KW-0805">Transcription regulation</keyword>
<dbReference type="PROSITE" id="PS01124">
    <property type="entry name" value="HTH_ARAC_FAMILY_2"/>
    <property type="match status" value="1"/>
</dbReference>
<organism evidence="5 6">
    <name type="scientific">Lentilactobacillus parafarraginis DSM 18390 = JCM 14109</name>
    <dbReference type="NCBI Taxonomy" id="1423786"/>
    <lineage>
        <taxon>Bacteria</taxon>
        <taxon>Bacillati</taxon>
        <taxon>Bacillota</taxon>
        <taxon>Bacilli</taxon>
        <taxon>Lactobacillales</taxon>
        <taxon>Lactobacillaceae</taxon>
        <taxon>Lentilactobacillus</taxon>
    </lineage>
</organism>
<evidence type="ECO:0000256" key="2">
    <source>
        <dbReference type="ARBA" id="ARBA00023125"/>
    </source>
</evidence>
<evidence type="ECO:0000259" key="4">
    <source>
        <dbReference type="PROSITE" id="PS01124"/>
    </source>
</evidence>
<dbReference type="SMART" id="SM00342">
    <property type="entry name" value="HTH_ARAC"/>
    <property type="match status" value="1"/>
</dbReference>
<dbReference type="GO" id="GO:0043565">
    <property type="term" value="F:sequence-specific DNA binding"/>
    <property type="evidence" value="ECO:0007669"/>
    <property type="project" value="InterPro"/>
</dbReference>
<proteinExistence type="predicted"/>
<evidence type="ECO:0000313" key="6">
    <source>
        <dbReference type="Proteomes" id="UP000051010"/>
    </source>
</evidence>
<accession>A0A0R1YQ49</accession>
<dbReference type="Proteomes" id="UP000051010">
    <property type="component" value="Unassembled WGS sequence"/>
</dbReference>
<dbReference type="PANTHER" id="PTHR43280:SF28">
    <property type="entry name" value="HTH-TYPE TRANSCRIPTIONAL ACTIVATOR RHAS"/>
    <property type="match status" value="1"/>
</dbReference>
<dbReference type="SUPFAM" id="SSF46689">
    <property type="entry name" value="Homeodomain-like"/>
    <property type="match status" value="2"/>
</dbReference>
<reference evidence="5 6" key="1">
    <citation type="journal article" date="2015" name="Genome Announc.">
        <title>Expanding the biotechnology potential of lactobacilli through comparative genomics of 213 strains and associated genera.</title>
        <authorList>
            <person name="Sun Z."/>
            <person name="Harris H.M."/>
            <person name="McCann A."/>
            <person name="Guo C."/>
            <person name="Argimon S."/>
            <person name="Zhang W."/>
            <person name="Yang X."/>
            <person name="Jeffery I.B."/>
            <person name="Cooney J.C."/>
            <person name="Kagawa T.F."/>
            <person name="Liu W."/>
            <person name="Song Y."/>
            <person name="Salvetti E."/>
            <person name="Wrobel A."/>
            <person name="Rasinkangas P."/>
            <person name="Parkhill J."/>
            <person name="Rea M.C."/>
            <person name="O'Sullivan O."/>
            <person name="Ritari J."/>
            <person name="Douillard F.P."/>
            <person name="Paul Ross R."/>
            <person name="Yang R."/>
            <person name="Briner A.E."/>
            <person name="Felis G.E."/>
            <person name="de Vos W.M."/>
            <person name="Barrangou R."/>
            <person name="Klaenhammer T.R."/>
            <person name="Caufield P.W."/>
            <person name="Cui Y."/>
            <person name="Zhang H."/>
            <person name="O'Toole P.W."/>
        </authorList>
    </citation>
    <scope>NUCLEOTIDE SEQUENCE [LARGE SCALE GENOMIC DNA]</scope>
    <source>
        <strain evidence="5 6">DSM 18390</strain>
    </source>
</reference>
<dbReference type="RefSeq" id="WP_056980162.1">
    <property type="nucleotide sequence ID" value="NZ_AZFZ01000015.1"/>
</dbReference>
<dbReference type="Gene3D" id="1.10.10.60">
    <property type="entry name" value="Homeodomain-like"/>
    <property type="match status" value="2"/>
</dbReference>
<dbReference type="PRINTS" id="PR00032">
    <property type="entry name" value="HTHARAC"/>
</dbReference>
<evidence type="ECO:0000256" key="3">
    <source>
        <dbReference type="ARBA" id="ARBA00023163"/>
    </source>
</evidence>
<dbReference type="Pfam" id="PF12833">
    <property type="entry name" value="HTH_18"/>
    <property type="match status" value="1"/>
</dbReference>
<gene>
    <name evidence="5" type="ORF">FD47_GL000599</name>
</gene>
<dbReference type="InterPro" id="IPR009057">
    <property type="entry name" value="Homeodomain-like_sf"/>
</dbReference>
<dbReference type="InterPro" id="IPR020449">
    <property type="entry name" value="Tscrpt_reg_AraC-type_HTH"/>
</dbReference>
<dbReference type="InterPro" id="IPR018062">
    <property type="entry name" value="HTH_AraC-typ_CS"/>
</dbReference>
<dbReference type="InterPro" id="IPR018060">
    <property type="entry name" value="HTH_AraC"/>
</dbReference>
<name>A0A0R1YQ49_9LACO</name>
<sequence length="405" mass="45386">MDKNSATHYADIIEATTKLDVHLFDDKAKLFYSKTGLVIPRFQNLPTGHHLLRSLKDYSITNCLHYRTAAQLEYLALRLGTDDSLFGACLVGPFLSQPISSSQIDQILVANQLTISDRHQLTQLYNELPILSKKDITQTSALLTNLFAKPFIPPKLVNTRTSQASMQTPISQRVNPIKQSLIERRYQMEADMMQAVSTGNLAKIDRFMTPLTEIVTSFSTRIPNAPLRSVKNISFVSNTLCRIAARNGGVNPVFIDSISEKFAVLIEKQNTVGALEHLTAAMLLEYTQLVHDTATTNFSPIIKRAIDFIMINLGHPVSLEVVATKLEANPAYLSRRFKQEVGMSMTDYINRQRIEEAKNALLTQPASIIDIALMTGFEDANYFTKVFKRFTGMTPSNFRKSHVAP</sequence>
<feature type="domain" description="HTH araC/xylS-type" evidence="4">
    <location>
        <begin position="303"/>
        <end position="401"/>
    </location>
</feature>
<evidence type="ECO:0000256" key="1">
    <source>
        <dbReference type="ARBA" id="ARBA00023015"/>
    </source>
</evidence>
<evidence type="ECO:0000313" key="5">
    <source>
        <dbReference type="EMBL" id="KRM44337.1"/>
    </source>
</evidence>
<keyword evidence="3" id="KW-0804">Transcription</keyword>
<protein>
    <recommendedName>
        <fullName evidence="4">HTH araC/xylS-type domain-containing protein</fullName>
    </recommendedName>
</protein>
<dbReference type="PROSITE" id="PS00041">
    <property type="entry name" value="HTH_ARAC_FAMILY_1"/>
    <property type="match status" value="1"/>
</dbReference>
<dbReference type="AlphaFoldDB" id="A0A0R1YQ49"/>
<dbReference type="PANTHER" id="PTHR43280">
    <property type="entry name" value="ARAC-FAMILY TRANSCRIPTIONAL REGULATOR"/>
    <property type="match status" value="1"/>
</dbReference>
<dbReference type="PATRIC" id="fig|1423786.4.peg.628"/>
<dbReference type="GO" id="GO:0003700">
    <property type="term" value="F:DNA-binding transcription factor activity"/>
    <property type="evidence" value="ECO:0007669"/>
    <property type="project" value="InterPro"/>
</dbReference>
<dbReference type="EMBL" id="AZFZ01000015">
    <property type="protein sequence ID" value="KRM44337.1"/>
    <property type="molecule type" value="Genomic_DNA"/>
</dbReference>
<comment type="caution">
    <text evidence="5">The sequence shown here is derived from an EMBL/GenBank/DDBJ whole genome shotgun (WGS) entry which is preliminary data.</text>
</comment>